<dbReference type="Pfam" id="PF13645">
    <property type="entry name" value="YkuD_2"/>
    <property type="match status" value="1"/>
</dbReference>
<dbReference type="Proteomes" id="UP000077748">
    <property type="component" value="Chromosome"/>
</dbReference>
<dbReference type="Proteomes" id="UP001220662">
    <property type="component" value="Unassembled WGS sequence"/>
</dbReference>
<accession>A0A1A9KF30</accession>
<evidence type="ECO:0000313" key="2">
    <source>
        <dbReference type="EMBL" id="ANI16109.1"/>
    </source>
</evidence>
<proteinExistence type="predicted"/>
<evidence type="ECO:0000256" key="1">
    <source>
        <dbReference type="SAM" id="SignalP"/>
    </source>
</evidence>
<evidence type="ECO:0000313" key="3">
    <source>
        <dbReference type="EMBL" id="MDF3840203.1"/>
    </source>
</evidence>
<organism evidence="2 4">
    <name type="scientific">Pseudomonas citronellolis</name>
    <dbReference type="NCBI Taxonomy" id="53408"/>
    <lineage>
        <taxon>Bacteria</taxon>
        <taxon>Pseudomonadati</taxon>
        <taxon>Pseudomonadota</taxon>
        <taxon>Gammaproteobacteria</taxon>
        <taxon>Pseudomonadales</taxon>
        <taxon>Pseudomonadaceae</taxon>
        <taxon>Pseudomonas</taxon>
    </lineage>
</organism>
<name>A0A1A9KF30_9PSED</name>
<sequence>MPSISTVWGKLRPLLAVGALYALGSSLAQAALPSAEELHRLAPATNLQALRLALSAYQCANAAQLGGRDELLTVIDYSKASRDKRLWVFDLQRRKLLFEEWVAHGKNSGDDLATSFSNRPNSYQSSIGLYQTGQTYRGKHGRSLRLLGLEPGFNDNSEERAIVMHAAAYADPKVVPGLGRLGRSQGCPAVRPQVAQKLIDTLQKGSYVFAYYPQQEWLSNSQFLAGASCSVAKAQNLGRSATLAKR</sequence>
<feature type="chain" id="PRO_5042684358" evidence="1">
    <location>
        <begin position="31"/>
        <end position="246"/>
    </location>
</feature>
<evidence type="ECO:0000313" key="4">
    <source>
        <dbReference type="Proteomes" id="UP000077748"/>
    </source>
</evidence>
<keyword evidence="1" id="KW-0732">Signal</keyword>
<protein>
    <submittedName>
        <fullName evidence="3">Murein L,D-transpeptidase catalytic domain family protein</fullName>
    </submittedName>
</protein>
<dbReference type="RefSeq" id="WP_043315412.1">
    <property type="nucleotide sequence ID" value="NZ_CP015878.1"/>
</dbReference>
<dbReference type="PANTHER" id="PTHR38477">
    <property type="entry name" value="HYPOTHETICAL EXPORTED PROTEIN"/>
    <property type="match status" value="1"/>
</dbReference>
<reference evidence="3" key="2">
    <citation type="submission" date="2023-03" db="EMBL/GenBank/DDBJ databases">
        <title>Draft assemblies of triclosan tolerant bacteria isolated from returned activated sludge.</title>
        <authorList>
            <person name="Van Hamelsveld S."/>
        </authorList>
    </citation>
    <scope>NUCLEOTIDE SEQUENCE</scope>
    <source>
        <strain evidence="3">GW210015_S63</strain>
    </source>
</reference>
<feature type="signal peptide" evidence="1">
    <location>
        <begin position="1"/>
        <end position="30"/>
    </location>
</feature>
<dbReference type="InterPro" id="IPR032676">
    <property type="entry name" value="YkuD_2"/>
</dbReference>
<dbReference type="PANTHER" id="PTHR38477:SF1">
    <property type="entry name" value="MUREIN L,D-TRANSPEPTIDASE CATALYTIC DOMAIN FAMILY PROTEIN"/>
    <property type="match status" value="1"/>
</dbReference>
<dbReference type="AlphaFoldDB" id="A0A1A9KF30"/>
<reference evidence="2 4" key="1">
    <citation type="submission" date="2016-05" db="EMBL/GenBank/DDBJ databases">
        <title>Genome Sequence of Pseudomonas citronellolis Strain SJTE-3, an Estrogens and Persistent Organic Pollutants degradation strain.</title>
        <authorList>
            <person name="Liang R."/>
        </authorList>
    </citation>
    <scope>NUCLEOTIDE SEQUENCE [LARGE SCALE GENOMIC DNA]</scope>
    <source>
        <strain evidence="2 4">SJTE-3</strain>
    </source>
</reference>
<dbReference type="EMBL" id="JARJLR010000012">
    <property type="protein sequence ID" value="MDF3840203.1"/>
    <property type="molecule type" value="Genomic_DNA"/>
</dbReference>
<dbReference type="EMBL" id="CP015878">
    <property type="protein sequence ID" value="ANI16109.1"/>
    <property type="molecule type" value="Genomic_DNA"/>
</dbReference>
<gene>
    <name evidence="2" type="ORF">A9C11_19920</name>
    <name evidence="3" type="ORF">P3W55_00595</name>
</gene>